<evidence type="ECO:0000313" key="2">
    <source>
        <dbReference type="EnsemblMetazoa" id="CJA05441d.1"/>
    </source>
</evidence>
<accession>A0A8R1DL64</accession>
<feature type="transmembrane region" description="Helical" evidence="1">
    <location>
        <begin position="321"/>
        <end position="341"/>
    </location>
</feature>
<keyword evidence="3" id="KW-1185">Reference proteome</keyword>
<keyword evidence="1" id="KW-1133">Transmembrane helix</keyword>
<feature type="transmembrane region" description="Helical" evidence="1">
    <location>
        <begin position="412"/>
        <end position="430"/>
    </location>
</feature>
<feature type="transmembrane region" description="Helical" evidence="1">
    <location>
        <begin position="172"/>
        <end position="194"/>
    </location>
</feature>
<evidence type="ECO:0000313" key="3">
    <source>
        <dbReference type="Proteomes" id="UP000005237"/>
    </source>
</evidence>
<feature type="transmembrane region" description="Helical" evidence="1">
    <location>
        <begin position="56"/>
        <end position="77"/>
    </location>
</feature>
<dbReference type="Proteomes" id="UP000005237">
    <property type="component" value="Unassembled WGS sequence"/>
</dbReference>
<dbReference type="Pfam" id="PF10316">
    <property type="entry name" value="7TM_GPCR_Srbc"/>
    <property type="match status" value="1"/>
</dbReference>
<proteinExistence type="predicted"/>
<reference evidence="3" key="1">
    <citation type="submission" date="2010-08" db="EMBL/GenBank/DDBJ databases">
        <authorList>
            <consortium name="Caenorhabditis japonica Sequencing Consortium"/>
            <person name="Wilson R.K."/>
        </authorList>
    </citation>
    <scope>NUCLEOTIDE SEQUENCE [LARGE SCALE GENOMIC DNA]</scope>
    <source>
        <strain evidence="3">DF5081</strain>
    </source>
</reference>
<dbReference type="PANTHER" id="PTHR10664">
    <property type="entry name" value="SERPENTINE RECEPTOR-C.ELEGANS"/>
    <property type="match status" value="1"/>
</dbReference>
<organism evidence="2 3">
    <name type="scientific">Caenorhabditis japonica</name>
    <dbReference type="NCBI Taxonomy" id="281687"/>
    <lineage>
        <taxon>Eukaryota</taxon>
        <taxon>Metazoa</taxon>
        <taxon>Ecdysozoa</taxon>
        <taxon>Nematoda</taxon>
        <taxon>Chromadorea</taxon>
        <taxon>Rhabditida</taxon>
        <taxon>Rhabditina</taxon>
        <taxon>Rhabditomorpha</taxon>
        <taxon>Rhabditoidea</taxon>
        <taxon>Rhabditidae</taxon>
        <taxon>Peloderinae</taxon>
        <taxon>Caenorhabditis</taxon>
    </lineage>
</organism>
<dbReference type="InterPro" id="IPR019420">
    <property type="entry name" value="7TM_GPCR_serpentine_rcpt_Srbc"/>
</dbReference>
<evidence type="ECO:0000256" key="1">
    <source>
        <dbReference type="SAM" id="Phobius"/>
    </source>
</evidence>
<name>A0A8R1DL64_CAEJA</name>
<dbReference type="AlphaFoldDB" id="A0A8R1DL64"/>
<feature type="transmembrane region" description="Helical" evidence="1">
    <location>
        <begin position="140"/>
        <end position="160"/>
    </location>
</feature>
<dbReference type="PANTHER" id="PTHR10664:SF20">
    <property type="entry name" value="SERPENTINE RECEPTOR, CLASS BC (CLASS B-LIKE)"/>
    <property type="match status" value="1"/>
</dbReference>
<feature type="transmembrane region" description="Helical" evidence="1">
    <location>
        <begin position="89"/>
        <end position="113"/>
    </location>
</feature>
<feature type="transmembrane region" description="Helical" evidence="1">
    <location>
        <begin position="375"/>
        <end position="392"/>
    </location>
</feature>
<keyword evidence="1" id="KW-0472">Membrane</keyword>
<feature type="transmembrane region" description="Helical" evidence="1">
    <location>
        <begin position="442"/>
        <end position="465"/>
    </location>
</feature>
<feature type="transmembrane region" description="Helical" evidence="1">
    <location>
        <begin position="12"/>
        <end position="36"/>
    </location>
</feature>
<feature type="transmembrane region" description="Helical" evidence="1">
    <location>
        <begin position="206"/>
        <end position="225"/>
    </location>
</feature>
<keyword evidence="1" id="KW-0812">Transmembrane</keyword>
<protein>
    <submittedName>
        <fullName evidence="2">Uncharacterized protein</fullName>
    </submittedName>
</protein>
<sequence length="492" mass="56911">MILFHIRFAFDVVYNSFTVITVLYMGYFSILFPQFFTTNKFLWFSATWPNYNFGAVRDMLVFIISVDRAISSYFPIAHRVHRDSFSNTWIALFLIICSLFDILILIGICRFNFEFPDKCNDMQCPVGMCYAKYWLKYEEMICLLIAITSGLLAARLFIWNHFYRKGTKITKAYYLALIDSLVIVMCGLLPSYIFSNIPLTHFDTVGPIRGIPKAVGFLTEAIMVWKTYKKNSDWTLFYARYLIDVLYTTALAVCTVYMQFVQQFFPDFFYEYKSVWFYVSWPFYNLGSTRELLVFLIGFDRTCASYFPIYYHNNRKNLPNMWILSIVFAFSLAQFYVLFGYCGFTFDSFPEDCGHFGCGVGVCFVLVWVNYGQTIYLLIVFCSLLLAIRLYLWNGLCRKSKKPEVVTKATRLALLDSIIVIIFGVIPSAIVTKVPSLIMNNVGPILGFLKILGFVVESTILLNVFRNRNKMSPASGSTVIVRKSTIITNKFT</sequence>
<dbReference type="EnsemblMetazoa" id="CJA05441d.1">
    <property type="protein sequence ID" value="CJA05441d.1"/>
    <property type="gene ID" value="WBGene00124645"/>
</dbReference>
<reference evidence="2" key="2">
    <citation type="submission" date="2022-06" db="UniProtKB">
        <authorList>
            <consortium name="EnsemblMetazoa"/>
        </authorList>
    </citation>
    <scope>IDENTIFICATION</scope>
    <source>
        <strain evidence="2">DF5081</strain>
    </source>
</reference>
<feature type="transmembrane region" description="Helical" evidence="1">
    <location>
        <begin position="237"/>
        <end position="260"/>
    </location>
</feature>